<dbReference type="Proteomes" id="UP000835052">
    <property type="component" value="Unassembled WGS sequence"/>
</dbReference>
<accession>A0A8S1HUR5</accession>
<reference evidence="1" key="1">
    <citation type="submission" date="2020-10" db="EMBL/GenBank/DDBJ databases">
        <authorList>
            <person name="Kikuchi T."/>
        </authorList>
    </citation>
    <scope>NUCLEOTIDE SEQUENCE</scope>
    <source>
        <strain evidence="1">NKZ352</strain>
    </source>
</reference>
<organism evidence="1 2">
    <name type="scientific">Caenorhabditis auriculariae</name>
    <dbReference type="NCBI Taxonomy" id="2777116"/>
    <lineage>
        <taxon>Eukaryota</taxon>
        <taxon>Metazoa</taxon>
        <taxon>Ecdysozoa</taxon>
        <taxon>Nematoda</taxon>
        <taxon>Chromadorea</taxon>
        <taxon>Rhabditida</taxon>
        <taxon>Rhabditina</taxon>
        <taxon>Rhabditomorpha</taxon>
        <taxon>Rhabditoidea</taxon>
        <taxon>Rhabditidae</taxon>
        <taxon>Peloderinae</taxon>
        <taxon>Caenorhabditis</taxon>
    </lineage>
</organism>
<comment type="caution">
    <text evidence="1">The sequence shown here is derived from an EMBL/GenBank/DDBJ whole genome shotgun (WGS) entry which is preliminary data.</text>
</comment>
<dbReference type="AlphaFoldDB" id="A0A8S1HUR5"/>
<keyword evidence="2" id="KW-1185">Reference proteome</keyword>
<protein>
    <submittedName>
        <fullName evidence="1">Uncharacterized protein</fullName>
    </submittedName>
</protein>
<gene>
    <name evidence="1" type="ORF">CAUJ_LOCUS14187</name>
</gene>
<evidence type="ECO:0000313" key="1">
    <source>
        <dbReference type="EMBL" id="CAD6198281.1"/>
    </source>
</evidence>
<dbReference type="EMBL" id="CAJGYM010000120">
    <property type="protein sequence ID" value="CAD6198281.1"/>
    <property type="molecule type" value="Genomic_DNA"/>
</dbReference>
<name>A0A8S1HUR5_9PELO</name>
<proteinExistence type="predicted"/>
<sequence length="93" mass="10723">MSRFGKVCGEVPAHLKLVGVQTDRHKRLCVYRRRREYAKEVLCDVRKPVAEACVSNDLHNHLRQVFPRDCPTHLCRKEHGKDEILSGSISKKS</sequence>
<evidence type="ECO:0000313" key="2">
    <source>
        <dbReference type="Proteomes" id="UP000835052"/>
    </source>
</evidence>